<organism evidence="2 3">
    <name type="scientific">Sphingomonas ginkgonis</name>
    <dbReference type="NCBI Taxonomy" id="2315330"/>
    <lineage>
        <taxon>Bacteria</taxon>
        <taxon>Pseudomonadati</taxon>
        <taxon>Pseudomonadota</taxon>
        <taxon>Alphaproteobacteria</taxon>
        <taxon>Sphingomonadales</taxon>
        <taxon>Sphingomonadaceae</taxon>
        <taxon>Sphingomonas</taxon>
    </lineage>
</organism>
<evidence type="ECO:0000313" key="3">
    <source>
        <dbReference type="Proteomes" id="UP000274661"/>
    </source>
</evidence>
<dbReference type="GO" id="GO:0016491">
    <property type="term" value="F:oxidoreductase activity"/>
    <property type="evidence" value="ECO:0007669"/>
    <property type="project" value="InterPro"/>
</dbReference>
<dbReference type="PANTHER" id="PTHR36151">
    <property type="entry name" value="BLR2777 PROTEIN"/>
    <property type="match status" value="1"/>
</dbReference>
<reference evidence="2 3" key="1">
    <citation type="submission" date="2018-12" db="EMBL/GenBank/DDBJ databases">
        <title>Sphingomonas sp. HMF7854 Genome sequencing and assembly.</title>
        <authorList>
            <person name="Cha I."/>
            <person name="Kang H."/>
            <person name="Kim H."/>
            <person name="Kang J."/>
            <person name="Joh K."/>
        </authorList>
    </citation>
    <scope>NUCLEOTIDE SEQUENCE [LARGE SCALE GENOMIC DNA]</scope>
    <source>
        <strain evidence="2 3">HMF7854</strain>
    </source>
</reference>
<keyword evidence="3" id="KW-1185">Reference proteome</keyword>
<name>A0A429V721_9SPHN</name>
<evidence type="ECO:0000259" key="1">
    <source>
        <dbReference type="Pfam" id="PF09995"/>
    </source>
</evidence>
<feature type="domain" description="ER-bound oxygenase mpaB/mpaB'/Rubber oxygenase catalytic" evidence="1">
    <location>
        <begin position="49"/>
        <end position="278"/>
    </location>
</feature>
<dbReference type="Proteomes" id="UP000274661">
    <property type="component" value="Unassembled WGS sequence"/>
</dbReference>
<dbReference type="PANTHER" id="PTHR36151:SF3">
    <property type="entry name" value="ER-BOUND OXYGENASE MPAB_MPAB'_RUBBER OXYGENASE CATALYTIC DOMAIN-CONTAINING PROTEIN"/>
    <property type="match status" value="1"/>
</dbReference>
<dbReference type="RefSeq" id="WP_126717527.1">
    <property type="nucleotide sequence ID" value="NZ_RWJF01000001.1"/>
</dbReference>
<dbReference type="InterPro" id="IPR018713">
    <property type="entry name" value="MPAB/Lcp_cat_dom"/>
</dbReference>
<dbReference type="EMBL" id="RWJF01000001">
    <property type="protein sequence ID" value="RST29687.1"/>
    <property type="molecule type" value="Genomic_DNA"/>
</dbReference>
<dbReference type="AlphaFoldDB" id="A0A429V721"/>
<gene>
    <name evidence="2" type="ORF">HMF7854_01725</name>
</gene>
<comment type="caution">
    <text evidence="2">The sequence shown here is derived from an EMBL/GenBank/DDBJ whole genome shotgun (WGS) entry which is preliminary data.</text>
</comment>
<dbReference type="OrthoDB" id="108890at2"/>
<protein>
    <submittedName>
        <fullName evidence="2">DUF2236 domain-containing protein</fullName>
    </submittedName>
</protein>
<proteinExistence type="predicted"/>
<dbReference type="Pfam" id="PF09995">
    <property type="entry name" value="MPAB_Lcp_cat"/>
    <property type="match status" value="1"/>
</dbReference>
<evidence type="ECO:0000313" key="2">
    <source>
        <dbReference type="EMBL" id="RST29687.1"/>
    </source>
</evidence>
<sequence>MATRALPPTEQLRRRIAGEVVDFFNDRSRGQQPIVRSHEALVPPGSVAWRVHGDVTSMMVGGVAALLLQMLHPGALAGVWDHSEFEQNMHGRLRNTARFIAVTTYGRQADAEAAIARVRRIHDQVNGILQDGTTYDANDPRLLAWVHLAGSAMFLAGWKRFGEPDMSMSDQDRYWSDVAPIAERLGADPIPRSVEAASELMRDYRNELRADQRTVAIRHAILEPKVDRLRDRPVQFLLSRAAIDLMPDWARRMHRLSSSGLARPAVSGATLGLAKTLRWALSPR</sequence>
<accession>A0A429V721</accession>